<dbReference type="InterPro" id="IPR032675">
    <property type="entry name" value="LRR_dom_sf"/>
</dbReference>
<comment type="caution">
    <text evidence="1">The sequence shown here is derived from an EMBL/GenBank/DDBJ whole genome shotgun (WGS) entry which is preliminary data.</text>
</comment>
<evidence type="ECO:0000313" key="1">
    <source>
        <dbReference type="EMBL" id="KAK0473844.1"/>
    </source>
</evidence>
<protein>
    <recommendedName>
        <fullName evidence="3">F-box domain-containing protein</fullName>
    </recommendedName>
</protein>
<name>A0AA39NXT0_9AGAR</name>
<evidence type="ECO:0000313" key="2">
    <source>
        <dbReference type="Proteomes" id="UP001175228"/>
    </source>
</evidence>
<proteinExistence type="predicted"/>
<dbReference type="AlphaFoldDB" id="A0AA39NXT0"/>
<reference evidence="1" key="1">
    <citation type="submission" date="2023-06" db="EMBL/GenBank/DDBJ databases">
        <authorList>
            <consortium name="Lawrence Berkeley National Laboratory"/>
            <person name="Ahrendt S."/>
            <person name="Sahu N."/>
            <person name="Indic B."/>
            <person name="Wong-Bajracharya J."/>
            <person name="Merenyi Z."/>
            <person name="Ke H.-M."/>
            <person name="Monk M."/>
            <person name="Kocsube S."/>
            <person name="Drula E."/>
            <person name="Lipzen A."/>
            <person name="Balint B."/>
            <person name="Henrissat B."/>
            <person name="Andreopoulos B."/>
            <person name="Martin F.M."/>
            <person name="Harder C.B."/>
            <person name="Rigling D."/>
            <person name="Ford K.L."/>
            <person name="Foster G.D."/>
            <person name="Pangilinan J."/>
            <person name="Papanicolaou A."/>
            <person name="Barry K."/>
            <person name="LaButti K."/>
            <person name="Viragh M."/>
            <person name="Koriabine M."/>
            <person name="Yan M."/>
            <person name="Riley R."/>
            <person name="Champramary S."/>
            <person name="Plett K.L."/>
            <person name="Tsai I.J."/>
            <person name="Slot J."/>
            <person name="Sipos G."/>
            <person name="Plett J."/>
            <person name="Nagy L.G."/>
            <person name="Grigoriev I.V."/>
        </authorList>
    </citation>
    <scope>NUCLEOTIDE SEQUENCE</scope>
    <source>
        <strain evidence="1">HWK02</strain>
    </source>
</reference>
<dbReference type="Gene3D" id="3.80.10.10">
    <property type="entry name" value="Ribonuclease Inhibitor"/>
    <property type="match status" value="1"/>
</dbReference>
<dbReference type="EMBL" id="JAUEPU010000193">
    <property type="protein sequence ID" value="KAK0473844.1"/>
    <property type="molecule type" value="Genomic_DNA"/>
</dbReference>
<accession>A0AA39NXT0</accession>
<evidence type="ECO:0008006" key="3">
    <source>
        <dbReference type="Google" id="ProtNLM"/>
    </source>
</evidence>
<dbReference type="SUPFAM" id="SSF52047">
    <property type="entry name" value="RNI-like"/>
    <property type="match status" value="1"/>
</dbReference>
<keyword evidence="2" id="KW-1185">Reference proteome</keyword>
<gene>
    <name evidence="1" type="ORF">EDD18DRAFT_1223539</name>
</gene>
<sequence>METSTGPCKDVLYNPDLLGIICRFLREPAATFISRHRLGGHGKKPLRLGFDIQELLPKLKKLIVEDFAADPSIPLLDEVGIVIPSDPRKADMASMSIWTVGWKVPGLRSLTLFTDYNHGARAWVLREPAHIFDSLPHLLQLRTLIIKTHSVDLSFLGSLSSLPHLAVLQVSVAQHGQPQKSLPQLAFPSLKSLHVEAYVSLMPTILKLTPQGSLTSLTYRNDADKEIFNPADSVQFHAEIASRFPSLTSLTLNYCRYRYRPEDSEKNRESLRAAMHPLYDLSKLREMTYLGVPCVDDDAVELATSWPEIRSLRIGSLCGTSPTYGILAVLAKHCPLLTDLEMPITFPKKIVPLRDDAVFSHRLHTLSIDSAMVDFQPAEKGPQWDRVRYIVLKECQPARWNQLQRLRR</sequence>
<dbReference type="Proteomes" id="UP001175228">
    <property type="component" value="Unassembled WGS sequence"/>
</dbReference>
<organism evidence="1 2">
    <name type="scientific">Armillaria luteobubalina</name>
    <dbReference type="NCBI Taxonomy" id="153913"/>
    <lineage>
        <taxon>Eukaryota</taxon>
        <taxon>Fungi</taxon>
        <taxon>Dikarya</taxon>
        <taxon>Basidiomycota</taxon>
        <taxon>Agaricomycotina</taxon>
        <taxon>Agaricomycetes</taxon>
        <taxon>Agaricomycetidae</taxon>
        <taxon>Agaricales</taxon>
        <taxon>Marasmiineae</taxon>
        <taxon>Physalacriaceae</taxon>
        <taxon>Armillaria</taxon>
    </lineage>
</organism>